<protein>
    <submittedName>
        <fullName evidence="5">Transferase</fullName>
    </submittedName>
</protein>
<keyword evidence="2 5" id="KW-0808">Transferase</keyword>
<dbReference type="Proteomes" id="UP001162135">
    <property type="component" value="Unassembled WGS sequence"/>
</dbReference>
<sequence length="214" mass="23253">MSMGARTVLSCEAPVSLDGAYGMRGRIGAYSYIRSGCRLSPGTKIIGRYCSIAPDVVIGDGDHPVDWLSTHPFQWGATGLVSKHRAAELNKEIPVKSKIRIGHDVWIGAGAMVMRGVEVGNGAVIAAGSIVTKSVPPYAIVGGVPAKIIRYRFPERTIEKLLALEWWRFDLPNVDGLDFANIDSCIEKLQSLIANNKVEVFKPDIIKFTSESII</sequence>
<dbReference type="Gene3D" id="2.160.10.10">
    <property type="entry name" value="Hexapeptide repeat proteins"/>
    <property type="match status" value="1"/>
</dbReference>
<accession>A0ABT6I5D3</accession>
<dbReference type="SUPFAM" id="SSF51161">
    <property type="entry name" value="Trimeric LpxA-like enzymes"/>
    <property type="match status" value="1"/>
</dbReference>
<dbReference type="EMBL" id="PGFS01000001">
    <property type="protein sequence ID" value="MDH4572899.1"/>
    <property type="molecule type" value="Genomic_DNA"/>
</dbReference>
<dbReference type="GO" id="GO:0016740">
    <property type="term" value="F:transferase activity"/>
    <property type="evidence" value="ECO:0007669"/>
    <property type="project" value="UniProtKB-KW"/>
</dbReference>
<comment type="caution">
    <text evidence="5">The sequence shown here is derived from an EMBL/GenBank/DDBJ whole genome shotgun (WGS) entry which is preliminary data.</text>
</comment>
<dbReference type="InterPro" id="IPR018357">
    <property type="entry name" value="Hexapep_transf_CS"/>
</dbReference>
<name>A0ABT6I5D3_9GAMM</name>
<dbReference type="InterPro" id="IPR011004">
    <property type="entry name" value="Trimer_LpxA-like_sf"/>
</dbReference>
<gene>
    <name evidence="5" type="ORF">CUR86_10845</name>
</gene>
<dbReference type="Pfam" id="PF00132">
    <property type="entry name" value="Hexapep"/>
    <property type="match status" value="1"/>
</dbReference>
<dbReference type="InterPro" id="IPR050179">
    <property type="entry name" value="Trans_hexapeptide_repeat"/>
</dbReference>
<comment type="similarity">
    <text evidence="1">Belongs to the transferase hexapeptide repeat family.</text>
</comment>
<evidence type="ECO:0000313" key="5">
    <source>
        <dbReference type="EMBL" id="MDH4572899.1"/>
    </source>
</evidence>
<dbReference type="PANTHER" id="PTHR43300:SF11">
    <property type="entry name" value="ACETYLTRANSFERASE RV3034C-RELATED"/>
    <property type="match status" value="1"/>
</dbReference>
<organism evidence="5 6">
    <name type="scientific">Salinicola acroporae</name>
    <dbReference type="NCBI Taxonomy" id="1541440"/>
    <lineage>
        <taxon>Bacteria</taxon>
        <taxon>Pseudomonadati</taxon>
        <taxon>Pseudomonadota</taxon>
        <taxon>Gammaproteobacteria</taxon>
        <taxon>Oceanospirillales</taxon>
        <taxon>Halomonadaceae</taxon>
        <taxon>Salinicola</taxon>
    </lineage>
</organism>
<evidence type="ECO:0000256" key="1">
    <source>
        <dbReference type="ARBA" id="ARBA00007274"/>
    </source>
</evidence>
<keyword evidence="6" id="KW-1185">Reference proteome</keyword>
<evidence type="ECO:0000256" key="3">
    <source>
        <dbReference type="ARBA" id="ARBA00022737"/>
    </source>
</evidence>
<keyword evidence="4" id="KW-0012">Acyltransferase</keyword>
<evidence type="ECO:0000256" key="2">
    <source>
        <dbReference type="ARBA" id="ARBA00022679"/>
    </source>
</evidence>
<dbReference type="PANTHER" id="PTHR43300">
    <property type="entry name" value="ACETYLTRANSFERASE"/>
    <property type="match status" value="1"/>
</dbReference>
<dbReference type="InterPro" id="IPR001451">
    <property type="entry name" value="Hexapep"/>
</dbReference>
<dbReference type="PROSITE" id="PS00101">
    <property type="entry name" value="HEXAPEP_TRANSFERASES"/>
    <property type="match status" value="1"/>
</dbReference>
<keyword evidence="3" id="KW-0677">Repeat</keyword>
<dbReference type="CDD" id="cd03349">
    <property type="entry name" value="LbH_XAT"/>
    <property type="match status" value="1"/>
</dbReference>
<reference evidence="5" key="1">
    <citation type="journal article" date="2015" name="Antonie Van Leeuwenhoek">
        <title>Comparative 16S rRNA signatures and multilocus sequence analysis for the genus Salinicola and description of Salinicola acroporae sp. nov., isolated from coral Acropora digitifera.</title>
        <authorList>
            <person name="Lepcha R.T."/>
            <person name="Poddar A."/>
            <person name="Schumann P."/>
            <person name="Das S.K."/>
        </authorList>
    </citation>
    <scope>NUCLEOTIDE SEQUENCE</scope>
    <source>
        <strain evidence="5">S4-41</strain>
    </source>
</reference>
<evidence type="ECO:0000313" key="6">
    <source>
        <dbReference type="Proteomes" id="UP001162135"/>
    </source>
</evidence>
<reference evidence="5" key="2">
    <citation type="submission" date="2017-11" db="EMBL/GenBank/DDBJ databases">
        <authorList>
            <person name="Das S.K."/>
        </authorList>
    </citation>
    <scope>NUCLEOTIDE SEQUENCE</scope>
    <source>
        <strain evidence="5">S4-41</strain>
    </source>
</reference>
<proteinExistence type="inferred from homology"/>
<evidence type="ECO:0000256" key="4">
    <source>
        <dbReference type="ARBA" id="ARBA00023315"/>
    </source>
</evidence>